<dbReference type="Gene3D" id="2.60.120.200">
    <property type="match status" value="1"/>
</dbReference>
<dbReference type="InterPro" id="IPR000757">
    <property type="entry name" value="Beta-glucanase-like"/>
</dbReference>
<dbReference type="SMART" id="SM00458">
    <property type="entry name" value="RICIN"/>
    <property type="match status" value="1"/>
</dbReference>
<dbReference type="Proteomes" id="UP000515563">
    <property type="component" value="Chromosome"/>
</dbReference>
<evidence type="ECO:0000259" key="3">
    <source>
        <dbReference type="PROSITE" id="PS51762"/>
    </source>
</evidence>
<dbReference type="AlphaFoldDB" id="A0A7G6WVM6"/>
<dbReference type="GO" id="GO:0005975">
    <property type="term" value="P:carbohydrate metabolic process"/>
    <property type="evidence" value="ECO:0007669"/>
    <property type="project" value="InterPro"/>
</dbReference>
<dbReference type="PANTHER" id="PTHR10963">
    <property type="entry name" value="GLYCOSYL HYDROLASE-RELATED"/>
    <property type="match status" value="1"/>
</dbReference>
<dbReference type="EMBL" id="CP043661">
    <property type="protein sequence ID" value="QNE18041.1"/>
    <property type="molecule type" value="Genomic_DNA"/>
</dbReference>
<keyword evidence="5" id="KW-1185">Reference proteome</keyword>
<feature type="signal peptide" evidence="2">
    <location>
        <begin position="1"/>
        <end position="30"/>
    </location>
</feature>
<feature type="domain" description="GH16" evidence="3">
    <location>
        <begin position="52"/>
        <end position="296"/>
    </location>
</feature>
<dbReference type="PROSITE" id="PS51762">
    <property type="entry name" value="GH16_2"/>
    <property type="match status" value="1"/>
</dbReference>
<dbReference type="PROSITE" id="PS50231">
    <property type="entry name" value="RICIN_B_LECTIN"/>
    <property type="match status" value="1"/>
</dbReference>
<evidence type="ECO:0000256" key="2">
    <source>
        <dbReference type="SAM" id="SignalP"/>
    </source>
</evidence>
<comment type="similarity">
    <text evidence="1">Belongs to the glycosyl hydrolase 16 family.</text>
</comment>
<dbReference type="SUPFAM" id="SSF50370">
    <property type="entry name" value="Ricin B-like lectins"/>
    <property type="match status" value="1"/>
</dbReference>
<dbReference type="RefSeq" id="WP_185446878.1">
    <property type="nucleotide sequence ID" value="NZ_CP043661.1"/>
</dbReference>
<accession>A0A7G6WVM6</accession>
<name>A0A7G6WVM6_9ACTN</name>
<dbReference type="GO" id="GO:0004553">
    <property type="term" value="F:hydrolase activity, hydrolyzing O-glycosyl compounds"/>
    <property type="evidence" value="ECO:0007669"/>
    <property type="project" value="InterPro"/>
</dbReference>
<dbReference type="Pfam" id="PF00652">
    <property type="entry name" value="Ricin_B_lectin"/>
    <property type="match status" value="1"/>
</dbReference>
<dbReference type="InterPro" id="IPR035992">
    <property type="entry name" value="Ricin_B-like_lectins"/>
</dbReference>
<proteinExistence type="inferred from homology"/>
<reference evidence="5" key="1">
    <citation type="submission" date="2019-09" db="EMBL/GenBank/DDBJ databases">
        <title>Antimicrobial potential of Antarctic Bacteria.</title>
        <authorList>
            <person name="Benaud N."/>
            <person name="Edwards R.J."/>
            <person name="Ferrari B.C."/>
        </authorList>
    </citation>
    <scope>NUCLEOTIDE SEQUENCE [LARGE SCALE GENOMIC DNA]</scope>
    <source>
        <strain evidence="5">SPB151</strain>
    </source>
</reference>
<dbReference type="PANTHER" id="PTHR10963:SF55">
    <property type="entry name" value="GLYCOSIDE HYDROLASE FAMILY 16 PROTEIN"/>
    <property type="match status" value="1"/>
</dbReference>
<protein>
    <submittedName>
        <fullName evidence="4">Family 16 glycosylhydrolase</fullName>
    </submittedName>
</protein>
<evidence type="ECO:0000313" key="4">
    <source>
        <dbReference type="EMBL" id="QNE18041.1"/>
    </source>
</evidence>
<feature type="chain" id="PRO_5038853653" evidence="2">
    <location>
        <begin position="31"/>
        <end position="422"/>
    </location>
</feature>
<dbReference type="SUPFAM" id="SSF49899">
    <property type="entry name" value="Concanavalin A-like lectins/glucanases"/>
    <property type="match status" value="1"/>
</dbReference>
<evidence type="ECO:0000313" key="5">
    <source>
        <dbReference type="Proteomes" id="UP000515563"/>
    </source>
</evidence>
<dbReference type="InterPro" id="IPR013320">
    <property type="entry name" value="ConA-like_dom_sf"/>
</dbReference>
<keyword evidence="4" id="KW-0378">Hydrolase</keyword>
<evidence type="ECO:0000256" key="1">
    <source>
        <dbReference type="ARBA" id="ARBA00006865"/>
    </source>
</evidence>
<dbReference type="InterPro" id="IPR050546">
    <property type="entry name" value="Glycosyl_Hydrlase_16"/>
</dbReference>
<dbReference type="InterPro" id="IPR000772">
    <property type="entry name" value="Ricin_B_lectin"/>
</dbReference>
<gene>
    <name evidence="4" type="ORF">F1D05_09260</name>
</gene>
<dbReference type="Pfam" id="PF00722">
    <property type="entry name" value="Glyco_hydro_16"/>
    <property type="match status" value="1"/>
</dbReference>
<sequence length="422" mass="44012">MRFQRPRFRSTALVAAGAALIGTAFLQAPATAGTASAGTAAAPMAAAAVGPTIWEDNFDGPSGQAPNASKWRYDLGGSGWGNNEREYYTNSTSNSALDGGGNLVITARRESGGHSCWYGTCEYTSARLLTAATFTQQYGRFEARMKLPRGQGLWPAFWMLGDGGAGWPNNGEIDIMENIGKEPSTVHGTIHGPGYSGAGGIGAPYGLANGQKFADGFHTFTVDWSPNSIIWYVDGVQYQQRTPADLGGKTWVYNHPFFMIMNVAVGGGWPGDPDGSTTMPQTMTVDYVRVSSLSGGGGGGGQITALGKCMDVAGANAADGTAVQLYDCNGTAAQQWTRPGDGTVRALGKCLDVAGGGTADGTKLQIATCSGNAAQQWTYTGAHDLVNPQANKCADIPSGNTANATRLQIWTCNGTSAQKWTI</sequence>
<keyword evidence="2" id="KW-0732">Signal</keyword>
<dbReference type="Gene3D" id="2.80.10.50">
    <property type="match status" value="2"/>
</dbReference>
<dbReference type="CDD" id="cd23451">
    <property type="entry name" value="beta-trefoil_Ricin_laminarinase"/>
    <property type="match status" value="1"/>
</dbReference>
<dbReference type="KEGG" id="kqi:F1D05_09260"/>
<organism evidence="4 5">
    <name type="scientific">Kribbella qitaiheensis</name>
    <dbReference type="NCBI Taxonomy" id="1544730"/>
    <lineage>
        <taxon>Bacteria</taxon>
        <taxon>Bacillati</taxon>
        <taxon>Actinomycetota</taxon>
        <taxon>Actinomycetes</taxon>
        <taxon>Propionibacteriales</taxon>
        <taxon>Kribbellaceae</taxon>
        <taxon>Kribbella</taxon>
    </lineage>
</organism>
<dbReference type="CDD" id="cd08023">
    <property type="entry name" value="GH16_laminarinase_like"/>
    <property type="match status" value="1"/>
</dbReference>
<reference evidence="4 5" key="2">
    <citation type="journal article" date="2020" name="Microbiol. Resour. Announc.">
        <title>Antarctic desert soil bacteria exhibit high novel natural product potential, evaluated through long-read genome sequencing and comparative genomics.</title>
        <authorList>
            <person name="Benaud N."/>
            <person name="Edwards R.J."/>
            <person name="Amos T.G."/>
            <person name="D'Agostino P.M."/>
            <person name="Gutierrez-Chavez C."/>
            <person name="Montgomery K."/>
            <person name="Nicetic I."/>
            <person name="Ferrari B.C."/>
        </authorList>
    </citation>
    <scope>NUCLEOTIDE SEQUENCE [LARGE SCALE GENOMIC DNA]</scope>
    <source>
        <strain evidence="4 5">SPB151</strain>
    </source>
</reference>